<gene>
    <name evidence="1" type="ORF">FRACYDRAFT_237575</name>
</gene>
<organism evidence="1 2">
    <name type="scientific">Fragilariopsis cylindrus CCMP1102</name>
    <dbReference type="NCBI Taxonomy" id="635003"/>
    <lineage>
        <taxon>Eukaryota</taxon>
        <taxon>Sar</taxon>
        <taxon>Stramenopiles</taxon>
        <taxon>Ochrophyta</taxon>
        <taxon>Bacillariophyta</taxon>
        <taxon>Bacillariophyceae</taxon>
        <taxon>Bacillariophycidae</taxon>
        <taxon>Bacillariales</taxon>
        <taxon>Bacillariaceae</taxon>
        <taxon>Fragilariopsis</taxon>
    </lineage>
</organism>
<protein>
    <recommendedName>
        <fullName evidence="3">Pre-rRNA-processing protein Ipi1 N-terminal domain-containing protein</fullName>
    </recommendedName>
</protein>
<dbReference type="OrthoDB" id="49330at2759"/>
<accession>A0A1E7FG63</accession>
<dbReference type="KEGG" id="fcy:FRACYDRAFT_237575"/>
<dbReference type="InParanoid" id="A0A1E7FG63"/>
<dbReference type="PANTHER" id="PTHR16056:SF2">
    <property type="entry name" value="TESTIS-EXPRESSED PROTEIN 10"/>
    <property type="match status" value="1"/>
</dbReference>
<dbReference type="EMBL" id="KV784357">
    <property type="protein sequence ID" value="OEU17162.1"/>
    <property type="molecule type" value="Genomic_DNA"/>
</dbReference>
<dbReference type="GO" id="GO:0005634">
    <property type="term" value="C:nucleus"/>
    <property type="evidence" value="ECO:0007669"/>
    <property type="project" value="TreeGrafter"/>
</dbReference>
<dbReference type="PANTHER" id="PTHR16056">
    <property type="entry name" value="REGULATOR OF MICROTUBULE DYNAMICS PROTEIN"/>
    <property type="match status" value="1"/>
</dbReference>
<evidence type="ECO:0000313" key="2">
    <source>
        <dbReference type="Proteomes" id="UP000095751"/>
    </source>
</evidence>
<proteinExistence type="predicted"/>
<dbReference type="InterPro" id="IPR011989">
    <property type="entry name" value="ARM-like"/>
</dbReference>
<dbReference type="InterPro" id="IPR016024">
    <property type="entry name" value="ARM-type_fold"/>
</dbReference>
<dbReference type="Gene3D" id="1.25.10.10">
    <property type="entry name" value="Leucine-rich Repeat Variant"/>
    <property type="match status" value="1"/>
</dbReference>
<name>A0A1E7FG63_9STRA</name>
<keyword evidence="2" id="KW-1185">Reference proteome</keyword>
<evidence type="ECO:0008006" key="3">
    <source>
        <dbReference type="Google" id="ProtNLM"/>
    </source>
</evidence>
<dbReference type="AlphaFoldDB" id="A0A1E7FG63"/>
<dbReference type="Proteomes" id="UP000095751">
    <property type="component" value="Unassembled WGS sequence"/>
</dbReference>
<evidence type="ECO:0000313" key="1">
    <source>
        <dbReference type="EMBL" id="OEU17162.1"/>
    </source>
</evidence>
<dbReference type="SUPFAM" id="SSF48371">
    <property type="entry name" value="ARM repeat"/>
    <property type="match status" value="1"/>
</dbReference>
<reference evidence="1 2" key="1">
    <citation type="submission" date="2016-09" db="EMBL/GenBank/DDBJ databases">
        <title>Extensive genetic diversity and differential bi-allelic expression allows diatom success in the polar Southern Ocean.</title>
        <authorList>
            <consortium name="DOE Joint Genome Institute"/>
            <person name="Mock T."/>
            <person name="Otillar R.P."/>
            <person name="Strauss J."/>
            <person name="Dupont C."/>
            <person name="Frickenhaus S."/>
            <person name="Maumus F."/>
            <person name="Mcmullan M."/>
            <person name="Sanges R."/>
            <person name="Schmutz J."/>
            <person name="Toseland A."/>
            <person name="Valas R."/>
            <person name="Veluchamy A."/>
            <person name="Ward B.J."/>
            <person name="Allen A."/>
            <person name="Barry K."/>
            <person name="Falciatore A."/>
            <person name="Ferrante M."/>
            <person name="Fortunato A.E."/>
            <person name="Gloeckner G."/>
            <person name="Gruber A."/>
            <person name="Hipkin R."/>
            <person name="Janech M."/>
            <person name="Kroth P."/>
            <person name="Leese F."/>
            <person name="Lindquist E."/>
            <person name="Lyon B.R."/>
            <person name="Martin J."/>
            <person name="Mayer C."/>
            <person name="Parker M."/>
            <person name="Quesneville H."/>
            <person name="Raymond J."/>
            <person name="Uhlig C."/>
            <person name="Valentin K.U."/>
            <person name="Worden A.Z."/>
            <person name="Armbrust E.V."/>
            <person name="Bowler C."/>
            <person name="Green B."/>
            <person name="Moulton V."/>
            <person name="Van Oosterhout C."/>
            <person name="Grigoriev I."/>
        </authorList>
    </citation>
    <scope>NUCLEOTIDE SEQUENCE [LARGE SCALE GENOMIC DNA]</scope>
    <source>
        <strain evidence="1 2">CCMP1102</strain>
    </source>
</reference>
<sequence length="943" mass="105449">MAGSKRKSAPSSDFKRIKAKVGKKALKPLNDTDVSFKSASLHLGQSIQRDGEYNKSENRQVLLSSRGKSLLDLLSQLSHPASNARSSSLKGMLDIVRNHPPKAILPNLSALIPACVHSCVDEDQDVRSLGIDILSALLSKLEENTIQPFGALLIARVSSALHSLDASTRIDGVKMAKLVSTSCPCLTSVFVNQLLPPFSSLLADQRTNKAIDEILQSLISLLRVTTTKRHSHPPFHPLVGGNNTAASRNSYQEPDLIYVPNSSGSRNSILSTGRPLNVERRNVNYVKRKKSDSFGSGIKNKTNLISKLRDSLVETINLEYEPIISTNKSTTIDPQGGINHARVNLLLRSIRHLHQNFVTYRTEKLDDDDIEFVKVTKQTASVLMDSFPINQDSLSIANVSARNNKLARSVEDVNAAIAITILEVSYVPYRSDEEQENPSQVPNDTNTKKWLKIICSYVTPRLKFLGEASNSTSSSSSSDLDITCKILRQHGKECGSLRDLNVMLGILQEIFCQADDIQLARSTAGRRISLVVMDLIEDTNFHLGNDSILPISNVLTQFVMTMPFYLDAWAGDFLYESQRILEGLHKLVREVEQNWDSTVLECLRSNLFRFTMDRVNLSSSIFEMYPWHMQKICLGLMVLLRNPCDQTLKNLASICTRLALNHETCVKTEALVEAIIQAVQSIRKTVPMQRYLTFLVQSIGISSHVKELVRVEGIAVESNLDSSSKNLFDRAFFTPDPVLNIVARIFVQSGSMQVLRMIYPQLSSWQQTRVKEGKSSMEFLVKTRSSHIILAHFFLVHTKQKKEVGNQSSIFDTMHGVMSIDELTDSICRFINYIVRNKEAMQVSSKLISPIVAIMSSEACVLNSVISKITDWFQAAGLSKTDQNNILLIFIDWINDPRLKEALSGDTSSCRMVLEQIRIVTRRDELQDNEIVLNLVSLLSTRK</sequence>